<dbReference type="AlphaFoldDB" id="I2C9D2"/>
<organism evidence="1 2">
    <name type="scientific">Bacillus amyloliquefaciens (strain Y2)</name>
    <name type="common">Bacillus amyloliquefaciens subsp. plantarum (strain B9601-Y2)</name>
    <dbReference type="NCBI Taxonomy" id="1155777"/>
    <lineage>
        <taxon>Bacteria</taxon>
        <taxon>Bacillati</taxon>
        <taxon>Bacillota</taxon>
        <taxon>Bacilli</taxon>
        <taxon>Bacillales</taxon>
        <taxon>Bacillaceae</taxon>
        <taxon>Bacillus</taxon>
        <taxon>Bacillus amyloliquefaciens group</taxon>
    </lineage>
</organism>
<reference evidence="1 2" key="1">
    <citation type="journal article" date="2012" name="J. Biotechnol.">
        <title>Genome sequence of the plant growth promoting strain Bacillus amyloliquefaciens subsp. plantarum B9601-Y2 and expression of mersacidin and other secondary metabolites.</title>
        <authorList>
            <person name="He P."/>
            <person name="Hao K."/>
            <person name="Blom J."/>
            <person name="Ruckert C."/>
            <person name="Vater J."/>
            <person name="Mao Z."/>
            <person name="Wu Y."/>
            <person name="Hou M."/>
            <person name="He P."/>
            <person name="He Y."/>
            <person name="Borriss R."/>
        </authorList>
    </citation>
    <scope>NUCLEOTIDE SEQUENCE [LARGE SCALE GENOMIC DNA]</scope>
    <source>
        <strain evidence="1">Y2</strain>
    </source>
</reference>
<dbReference type="Proteomes" id="UP000002878">
    <property type="component" value="Chromosome"/>
</dbReference>
<dbReference type="PATRIC" id="fig|1126211.3.peg.3217"/>
<evidence type="ECO:0000313" key="2">
    <source>
        <dbReference type="Proteomes" id="UP000002878"/>
    </source>
</evidence>
<proteinExistence type="predicted"/>
<name>I2C9D2_BACAY</name>
<accession>I2C9D2</accession>
<sequence length="46" mass="5364">MIFFKKLLSYFQKGVILLNVADEQQTTTKSFGNNLKKVVDIKEAEW</sequence>
<dbReference type="EMBL" id="CP003332">
    <property type="protein sequence ID" value="AFJ63256.1"/>
    <property type="molecule type" value="Genomic_DNA"/>
</dbReference>
<protein>
    <submittedName>
        <fullName evidence="1">Uncharacterized protein</fullName>
    </submittedName>
</protein>
<dbReference type="KEGG" id="bqy:MUS_3377"/>
<evidence type="ECO:0000313" key="1">
    <source>
        <dbReference type="EMBL" id="AFJ63256.1"/>
    </source>
</evidence>
<gene>
    <name evidence="1" type="ORF">MUS_3377</name>
</gene>
<dbReference type="HOGENOM" id="CLU_3179683_0_0_9"/>